<keyword evidence="2" id="KW-0378">Hydrolase</keyword>
<dbReference type="InterPro" id="IPR050563">
    <property type="entry name" value="4-hydroxybenzoyl-CoA_TE"/>
</dbReference>
<dbReference type="GO" id="GO:0047617">
    <property type="term" value="F:fatty acyl-CoA hydrolase activity"/>
    <property type="evidence" value="ECO:0007669"/>
    <property type="project" value="TreeGrafter"/>
</dbReference>
<comment type="caution">
    <text evidence="3">The sequence shown here is derived from an EMBL/GenBank/DDBJ whole genome shotgun (WGS) entry which is preliminary data.</text>
</comment>
<name>A0A2U1K1P9_9BACI</name>
<evidence type="ECO:0000256" key="1">
    <source>
        <dbReference type="ARBA" id="ARBA00005953"/>
    </source>
</evidence>
<organism evidence="3 4">
    <name type="scientific">Pueribacillus theae</name>
    <dbReference type="NCBI Taxonomy" id="2171751"/>
    <lineage>
        <taxon>Bacteria</taxon>
        <taxon>Bacillati</taxon>
        <taxon>Bacillota</taxon>
        <taxon>Bacilli</taxon>
        <taxon>Bacillales</taxon>
        <taxon>Bacillaceae</taxon>
        <taxon>Pueribacillus</taxon>
    </lineage>
</organism>
<dbReference type="RefSeq" id="WP_116554709.1">
    <property type="nucleotide sequence ID" value="NZ_QCZG01000018.1"/>
</dbReference>
<dbReference type="PIRSF" id="PIRSF003230">
    <property type="entry name" value="YbgC"/>
    <property type="match status" value="1"/>
</dbReference>
<dbReference type="Pfam" id="PF13279">
    <property type="entry name" value="4HBT_2"/>
    <property type="match status" value="1"/>
</dbReference>
<dbReference type="CDD" id="cd00586">
    <property type="entry name" value="4HBT"/>
    <property type="match status" value="1"/>
</dbReference>
<dbReference type="PANTHER" id="PTHR31793:SF27">
    <property type="entry name" value="NOVEL THIOESTERASE SUPERFAMILY DOMAIN AND SAPOSIN A-TYPE DOMAIN CONTAINING PROTEIN (0610012H03RIK)"/>
    <property type="match status" value="1"/>
</dbReference>
<dbReference type="NCBIfam" id="TIGR00051">
    <property type="entry name" value="YbgC/FadM family acyl-CoA thioesterase"/>
    <property type="match status" value="1"/>
</dbReference>
<accession>A0A2U1K1P9</accession>
<comment type="similarity">
    <text evidence="1">Belongs to the 4-hydroxybenzoyl-CoA thioesterase family.</text>
</comment>
<dbReference type="PANTHER" id="PTHR31793">
    <property type="entry name" value="4-HYDROXYBENZOYL-COA THIOESTERASE FAMILY MEMBER"/>
    <property type="match status" value="1"/>
</dbReference>
<dbReference type="Proteomes" id="UP000245998">
    <property type="component" value="Unassembled WGS sequence"/>
</dbReference>
<gene>
    <name evidence="3" type="ORF">DCC39_09750</name>
</gene>
<dbReference type="AlphaFoldDB" id="A0A2U1K1P9"/>
<protein>
    <submittedName>
        <fullName evidence="3">Acyl-CoA thioesterase</fullName>
    </submittedName>
</protein>
<dbReference type="EMBL" id="QCZG01000018">
    <property type="protein sequence ID" value="PWA11114.1"/>
    <property type="molecule type" value="Genomic_DNA"/>
</dbReference>
<sequence length="132" mass="15645">METTTEIIVKEEDIDELEHVNNSVYVTYLEKGRGDWYREAGFSFEEMKKHQYGTVVVKLNITFIKEAKLRDRLKIKTIPIRLGNTSFDHKQEIYNEQGDMITEAFVTNVMFDRKERKSIPVVKELARHFNNE</sequence>
<dbReference type="Gene3D" id="3.10.129.10">
    <property type="entry name" value="Hotdog Thioesterase"/>
    <property type="match status" value="1"/>
</dbReference>
<evidence type="ECO:0000313" key="4">
    <source>
        <dbReference type="Proteomes" id="UP000245998"/>
    </source>
</evidence>
<dbReference type="OrthoDB" id="9801517at2"/>
<evidence type="ECO:0000256" key="2">
    <source>
        <dbReference type="ARBA" id="ARBA00022801"/>
    </source>
</evidence>
<dbReference type="InterPro" id="IPR029069">
    <property type="entry name" value="HotDog_dom_sf"/>
</dbReference>
<keyword evidence="4" id="KW-1185">Reference proteome</keyword>
<dbReference type="SUPFAM" id="SSF54637">
    <property type="entry name" value="Thioesterase/thiol ester dehydrase-isomerase"/>
    <property type="match status" value="1"/>
</dbReference>
<proteinExistence type="inferred from homology"/>
<dbReference type="InterPro" id="IPR006684">
    <property type="entry name" value="YbgC/YbaW"/>
</dbReference>
<reference evidence="3 4" key="1">
    <citation type="submission" date="2018-04" db="EMBL/GenBank/DDBJ databases">
        <title>Camelliibacillus theae gen. nov., sp. nov., isolated from Pu'er tea.</title>
        <authorList>
            <person name="Niu L."/>
        </authorList>
    </citation>
    <scope>NUCLEOTIDE SEQUENCE [LARGE SCALE GENOMIC DNA]</scope>
    <source>
        <strain evidence="3 4">T8</strain>
    </source>
</reference>
<evidence type="ECO:0000313" key="3">
    <source>
        <dbReference type="EMBL" id="PWA11114.1"/>
    </source>
</evidence>